<dbReference type="Proteomes" id="UP000636709">
    <property type="component" value="Unassembled WGS sequence"/>
</dbReference>
<evidence type="ECO:0000313" key="2">
    <source>
        <dbReference type="Proteomes" id="UP000636709"/>
    </source>
</evidence>
<dbReference type="AlphaFoldDB" id="A0A835ELT3"/>
<protein>
    <submittedName>
        <fullName evidence="1">Uncharacterized protein</fullName>
    </submittedName>
</protein>
<keyword evidence="2" id="KW-1185">Reference proteome</keyword>
<dbReference type="OrthoDB" id="675438at2759"/>
<proteinExistence type="predicted"/>
<sequence>MEETLVHPFFTCAFSVCCWMELNISRNYLMLVPLMILDSRQQFGRAFFREVVIVACWCIWMHRNSIIFYGDSIDGEVVSRMRWQMLILGQNYP</sequence>
<comment type="caution">
    <text evidence="1">The sequence shown here is derived from an EMBL/GenBank/DDBJ whole genome shotgun (WGS) entry which is preliminary data.</text>
</comment>
<accession>A0A835ELT3</accession>
<dbReference type="EMBL" id="JACEFO010001915">
    <property type="protein sequence ID" value="KAF8694063.1"/>
    <property type="molecule type" value="Genomic_DNA"/>
</dbReference>
<gene>
    <name evidence="1" type="ORF">HU200_038516</name>
</gene>
<reference evidence="1" key="1">
    <citation type="submission" date="2020-07" db="EMBL/GenBank/DDBJ databases">
        <title>Genome sequence and genetic diversity analysis of an under-domesticated orphan crop, white fonio (Digitaria exilis).</title>
        <authorList>
            <person name="Bennetzen J.L."/>
            <person name="Chen S."/>
            <person name="Ma X."/>
            <person name="Wang X."/>
            <person name="Yssel A.E.J."/>
            <person name="Chaluvadi S.R."/>
            <person name="Johnson M."/>
            <person name="Gangashetty P."/>
            <person name="Hamidou F."/>
            <person name="Sanogo M.D."/>
            <person name="Zwaenepoel A."/>
            <person name="Wallace J."/>
            <person name="Van De Peer Y."/>
            <person name="Van Deynze A."/>
        </authorList>
    </citation>
    <scope>NUCLEOTIDE SEQUENCE</scope>
    <source>
        <tissue evidence="1">Leaves</tissue>
    </source>
</reference>
<organism evidence="1 2">
    <name type="scientific">Digitaria exilis</name>
    <dbReference type="NCBI Taxonomy" id="1010633"/>
    <lineage>
        <taxon>Eukaryota</taxon>
        <taxon>Viridiplantae</taxon>
        <taxon>Streptophyta</taxon>
        <taxon>Embryophyta</taxon>
        <taxon>Tracheophyta</taxon>
        <taxon>Spermatophyta</taxon>
        <taxon>Magnoliopsida</taxon>
        <taxon>Liliopsida</taxon>
        <taxon>Poales</taxon>
        <taxon>Poaceae</taxon>
        <taxon>PACMAD clade</taxon>
        <taxon>Panicoideae</taxon>
        <taxon>Panicodae</taxon>
        <taxon>Paniceae</taxon>
        <taxon>Anthephorinae</taxon>
        <taxon>Digitaria</taxon>
    </lineage>
</organism>
<evidence type="ECO:0000313" key="1">
    <source>
        <dbReference type="EMBL" id="KAF8694063.1"/>
    </source>
</evidence>
<name>A0A835ELT3_9POAL</name>